<dbReference type="InterPro" id="IPR050768">
    <property type="entry name" value="UPF0353/GerABKA_families"/>
</dbReference>
<evidence type="ECO:0000313" key="7">
    <source>
        <dbReference type="EMBL" id="SEQ90253.1"/>
    </source>
</evidence>
<name>A0A1H9JTZ6_9GAMM</name>
<keyword evidence="2 5" id="KW-0812">Transmembrane</keyword>
<accession>A0A1H9JTZ6</accession>
<dbReference type="SUPFAM" id="SSF53300">
    <property type="entry name" value="vWA-like"/>
    <property type="match status" value="1"/>
</dbReference>
<feature type="transmembrane region" description="Helical" evidence="5">
    <location>
        <begin position="46"/>
        <end position="66"/>
    </location>
</feature>
<dbReference type="PANTHER" id="PTHR22550">
    <property type="entry name" value="SPORE GERMINATION PROTEIN"/>
    <property type="match status" value="1"/>
</dbReference>
<dbReference type="PROSITE" id="PS50234">
    <property type="entry name" value="VWFA"/>
    <property type="match status" value="1"/>
</dbReference>
<sequence length="329" mass="35954">MSLGLAQPWLLLLAPLAFWLLWRQSLPQHAHPGLSFLPVDPASRLMFAALRVMAATAFIALILAAAGPYAEGGSIVHTGSGAQIVLVFDRSGSMSEDLSDGREAGAPGEAPHEAKIVAARRLLLDFMQQRRGDMFGVVAFASSPIAAAPLTDDREMTQAALASAQARSLGFTALARALALALDEFRDLPYTASRVLLLVSDGGAQIAREDGERLRRLFAERRASLIWIYTRGEREPSLRDGTTDINFSQSQSMHDYFAKLDVPYQLLEATSSQGMREAVAQVARMTNLPTHYLEHLPRRDLAPYLYSGAALLLLLLCLAKSLELETWPR</sequence>
<keyword evidence="1" id="KW-1003">Cell membrane</keyword>
<keyword evidence="8" id="KW-1185">Reference proteome</keyword>
<organism evidence="7 8">
    <name type="scientific">Solimonas aquatica</name>
    <dbReference type="NCBI Taxonomy" id="489703"/>
    <lineage>
        <taxon>Bacteria</taxon>
        <taxon>Pseudomonadati</taxon>
        <taxon>Pseudomonadota</taxon>
        <taxon>Gammaproteobacteria</taxon>
        <taxon>Nevskiales</taxon>
        <taxon>Nevskiaceae</taxon>
        <taxon>Solimonas</taxon>
    </lineage>
</organism>
<dbReference type="InterPro" id="IPR002035">
    <property type="entry name" value="VWF_A"/>
</dbReference>
<evidence type="ECO:0000256" key="1">
    <source>
        <dbReference type="ARBA" id="ARBA00022475"/>
    </source>
</evidence>
<evidence type="ECO:0000313" key="8">
    <source>
        <dbReference type="Proteomes" id="UP000199233"/>
    </source>
</evidence>
<evidence type="ECO:0000256" key="2">
    <source>
        <dbReference type="ARBA" id="ARBA00022692"/>
    </source>
</evidence>
<reference evidence="7 8" key="1">
    <citation type="submission" date="2016-10" db="EMBL/GenBank/DDBJ databases">
        <authorList>
            <person name="de Groot N.N."/>
        </authorList>
    </citation>
    <scope>NUCLEOTIDE SEQUENCE [LARGE SCALE GENOMIC DNA]</scope>
    <source>
        <strain evidence="7 8">DSM 25927</strain>
    </source>
</reference>
<dbReference type="AlphaFoldDB" id="A0A1H9JTZ6"/>
<dbReference type="Proteomes" id="UP000199233">
    <property type="component" value="Unassembled WGS sequence"/>
</dbReference>
<dbReference type="STRING" id="489703.SAMN04488038_11270"/>
<dbReference type="CDD" id="cd00198">
    <property type="entry name" value="vWFA"/>
    <property type="match status" value="1"/>
</dbReference>
<proteinExistence type="predicted"/>
<protein>
    <submittedName>
        <fullName evidence="7">MxaC protein</fullName>
    </submittedName>
</protein>
<dbReference type="PANTHER" id="PTHR22550:SF5">
    <property type="entry name" value="LEUCINE ZIPPER PROTEIN 4"/>
    <property type="match status" value="1"/>
</dbReference>
<evidence type="ECO:0000256" key="5">
    <source>
        <dbReference type="SAM" id="Phobius"/>
    </source>
</evidence>
<evidence type="ECO:0000256" key="3">
    <source>
        <dbReference type="ARBA" id="ARBA00022989"/>
    </source>
</evidence>
<dbReference type="InterPro" id="IPR036465">
    <property type="entry name" value="vWFA_dom_sf"/>
</dbReference>
<dbReference type="RefSeq" id="WP_177189019.1">
    <property type="nucleotide sequence ID" value="NZ_FOFS01000012.1"/>
</dbReference>
<feature type="domain" description="VWFA" evidence="6">
    <location>
        <begin position="83"/>
        <end position="279"/>
    </location>
</feature>
<dbReference type="EMBL" id="FOFS01000012">
    <property type="protein sequence ID" value="SEQ90253.1"/>
    <property type="molecule type" value="Genomic_DNA"/>
</dbReference>
<keyword evidence="4 5" id="KW-0472">Membrane</keyword>
<gene>
    <name evidence="7" type="ORF">SAMN04488038_11270</name>
</gene>
<dbReference type="SMART" id="SM00327">
    <property type="entry name" value="VWA"/>
    <property type="match status" value="1"/>
</dbReference>
<evidence type="ECO:0000259" key="6">
    <source>
        <dbReference type="PROSITE" id="PS50234"/>
    </source>
</evidence>
<evidence type="ECO:0000256" key="4">
    <source>
        <dbReference type="ARBA" id="ARBA00023136"/>
    </source>
</evidence>
<dbReference type="Gene3D" id="3.40.50.410">
    <property type="entry name" value="von Willebrand factor, type A domain"/>
    <property type="match status" value="1"/>
</dbReference>
<keyword evidence="3 5" id="KW-1133">Transmembrane helix</keyword>
<dbReference type="Pfam" id="PF13519">
    <property type="entry name" value="VWA_2"/>
    <property type="match status" value="1"/>
</dbReference>